<keyword evidence="13" id="KW-1185">Reference proteome</keyword>
<dbReference type="GO" id="GO:0006825">
    <property type="term" value="P:copper ion transport"/>
    <property type="evidence" value="ECO:0007669"/>
    <property type="project" value="InterPro"/>
</dbReference>
<keyword evidence="5" id="KW-0732">Signal</keyword>
<feature type="transmembrane region" description="Helical" evidence="9">
    <location>
        <begin position="308"/>
        <end position="334"/>
    </location>
</feature>
<feature type="domain" description="Copper resistance protein D" evidence="11">
    <location>
        <begin position="346"/>
        <end position="440"/>
    </location>
</feature>
<dbReference type="GO" id="GO:0046688">
    <property type="term" value="P:response to copper ion"/>
    <property type="evidence" value="ECO:0007669"/>
    <property type="project" value="InterPro"/>
</dbReference>
<dbReference type="PANTHER" id="PTHR34820:SF4">
    <property type="entry name" value="INNER MEMBRANE PROTEIN YEBZ"/>
    <property type="match status" value="1"/>
</dbReference>
<keyword evidence="7" id="KW-0186">Copper</keyword>
<dbReference type="EMBL" id="JAAXPI010000003">
    <property type="protein sequence ID" value="NKZ02922.1"/>
    <property type="molecule type" value="Genomic_DNA"/>
</dbReference>
<dbReference type="GO" id="GO:0042597">
    <property type="term" value="C:periplasmic space"/>
    <property type="evidence" value="ECO:0007669"/>
    <property type="project" value="InterPro"/>
</dbReference>
<reference evidence="12 13" key="1">
    <citation type="submission" date="2020-04" db="EMBL/GenBank/DDBJ databases">
        <title>MicrobeNet Type strains.</title>
        <authorList>
            <person name="Nicholson A.C."/>
        </authorList>
    </citation>
    <scope>NUCLEOTIDE SEQUENCE [LARGE SCALE GENOMIC DNA]</scope>
    <source>
        <strain evidence="12 13">ATCC BAA-277</strain>
    </source>
</reference>
<evidence type="ECO:0000256" key="5">
    <source>
        <dbReference type="ARBA" id="ARBA00022729"/>
    </source>
</evidence>
<comment type="subcellular location">
    <subcellularLocation>
        <location evidence="1">Cell membrane</location>
        <topology evidence="1">Multi-pass membrane protein</topology>
    </subcellularLocation>
</comment>
<dbReference type="Pfam" id="PF05425">
    <property type="entry name" value="CopD"/>
    <property type="match status" value="1"/>
</dbReference>
<feature type="transmembrane region" description="Helical" evidence="9">
    <location>
        <begin position="166"/>
        <end position="186"/>
    </location>
</feature>
<evidence type="ECO:0000256" key="3">
    <source>
        <dbReference type="ARBA" id="ARBA00022692"/>
    </source>
</evidence>
<evidence type="ECO:0000256" key="8">
    <source>
        <dbReference type="ARBA" id="ARBA00023136"/>
    </source>
</evidence>
<feature type="transmembrane region" description="Helical" evidence="9">
    <location>
        <begin position="384"/>
        <end position="404"/>
    </location>
</feature>
<dbReference type="PANTHER" id="PTHR34820">
    <property type="entry name" value="INNER MEMBRANE PROTEIN YEBZ"/>
    <property type="match status" value="1"/>
</dbReference>
<dbReference type="Gene3D" id="2.60.40.1220">
    <property type="match status" value="1"/>
</dbReference>
<sequence>MNHRLTLRLVTLALALIVPALIAPVFLAGPADAHTMLRSSSPADGEVVTGTPARVILTFTEPVRPVTGGIRVLGPAGQDVGGAVSAEGSGVTVAVRPPADADAVQGTYTVSWRVVSADSHPVAGAFTFAVGHPSAAQAGGVRGDGSAADLPDGARTVPVLRSVARFLGYAGFAMLAGAAAFCAYAFSGGPELRGLRRVMAAGWAALVAGALGALLLHAPYINGTSLASAFRPASLRETVLDPAGRALVVQAAIAVVSPLLLYRAWAGLPGSRAKERLVFGVCAAVAACALAVTWPLSGHAVAGPRPLLTTVAGTAHVCAMGLWVGGLAALAVTVRARAGDPAAGTAAARFSWVAAGSVAVLALTGLHQARLRVETPEALTTTGYGVTLLVKLALVAGVVAVAFFSRRVLQRRKSAAVPVRLGRLVAVETAGTLAVIMVTAPLVSMQPAGTAFAAKPVTLTAGFDTGGAEGSGTLAIRMPNRARGLTDSVVRVRDGSGRPKDVAELTIAWSQPDRRIGPIDARVDRLAAGRYSARTPPLTAAGRWLISVTVRTGEIDQAKVRLAHTLR</sequence>
<name>A0A846YW69_9ACTN</name>
<evidence type="ECO:0000256" key="7">
    <source>
        <dbReference type="ARBA" id="ARBA00023008"/>
    </source>
</evidence>
<proteinExistence type="predicted"/>
<dbReference type="InterPro" id="IPR014756">
    <property type="entry name" value="Ig_E-set"/>
</dbReference>
<evidence type="ECO:0000259" key="11">
    <source>
        <dbReference type="Pfam" id="PF05425"/>
    </source>
</evidence>
<gene>
    <name evidence="12" type="ORF">HGB48_04035</name>
</gene>
<evidence type="ECO:0000256" key="6">
    <source>
        <dbReference type="ARBA" id="ARBA00022989"/>
    </source>
</evidence>
<feature type="transmembrane region" description="Helical" evidence="9">
    <location>
        <begin position="198"/>
        <end position="222"/>
    </location>
</feature>
<dbReference type="GO" id="GO:0005507">
    <property type="term" value="F:copper ion binding"/>
    <property type="evidence" value="ECO:0007669"/>
    <property type="project" value="InterPro"/>
</dbReference>
<dbReference type="AlphaFoldDB" id="A0A846YW69"/>
<evidence type="ECO:0000259" key="10">
    <source>
        <dbReference type="Pfam" id="PF04234"/>
    </source>
</evidence>
<dbReference type="RefSeq" id="WP_067635222.1">
    <property type="nucleotide sequence ID" value="NZ_JAAXPI010000003.1"/>
</dbReference>
<accession>A0A846YW69</accession>
<dbReference type="InterPro" id="IPR032694">
    <property type="entry name" value="CopC/D"/>
</dbReference>
<dbReference type="InterPro" id="IPR008457">
    <property type="entry name" value="Cu-R_CopD_dom"/>
</dbReference>
<feature type="transmembrane region" description="Helical" evidence="9">
    <location>
        <begin position="424"/>
        <end position="443"/>
    </location>
</feature>
<keyword evidence="3 9" id="KW-0812">Transmembrane</keyword>
<dbReference type="SUPFAM" id="SSF81296">
    <property type="entry name" value="E set domains"/>
    <property type="match status" value="1"/>
</dbReference>
<keyword evidence="2" id="KW-1003">Cell membrane</keyword>
<evidence type="ECO:0000313" key="12">
    <source>
        <dbReference type="EMBL" id="NKZ02922.1"/>
    </source>
</evidence>
<evidence type="ECO:0000256" key="2">
    <source>
        <dbReference type="ARBA" id="ARBA00022475"/>
    </source>
</evidence>
<feature type="domain" description="CopC" evidence="10">
    <location>
        <begin position="34"/>
        <end position="130"/>
    </location>
</feature>
<dbReference type="GO" id="GO:0005886">
    <property type="term" value="C:plasma membrane"/>
    <property type="evidence" value="ECO:0007669"/>
    <property type="project" value="UniProtKB-SubCell"/>
</dbReference>
<dbReference type="InterPro" id="IPR014755">
    <property type="entry name" value="Cu-Rt/internalin_Ig-like"/>
</dbReference>
<keyword evidence="6 9" id="KW-1133">Transmembrane helix</keyword>
<protein>
    <submittedName>
        <fullName evidence="12">Copper resistance protein CopC/CopD</fullName>
    </submittedName>
</protein>
<keyword evidence="4" id="KW-0479">Metal-binding</keyword>
<comment type="caution">
    <text evidence="12">The sequence shown here is derived from an EMBL/GenBank/DDBJ whole genome shotgun (WGS) entry which is preliminary data.</text>
</comment>
<evidence type="ECO:0000256" key="4">
    <source>
        <dbReference type="ARBA" id="ARBA00022723"/>
    </source>
</evidence>
<keyword evidence="8 9" id="KW-0472">Membrane</keyword>
<feature type="transmembrane region" description="Helical" evidence="9">
    <location>
        <begin position="242"/>
        <end position="265"/>
    </location>
</feature>
<feature type="transmembrane region" description="Helical" evidence="9">
    <location>
        <begin position="346"/>
        <end position="364"/>
    </location>
</feature>
<evidence type="ECO:0000256" key="9">
    <source>
        <dbReference type="SAM" id="Phobius"/>
    </source>
</evidence>
<evidence type="ECO:0000313" key="13">
    <source>
        <dbReference type="Proteomes" id="UP000579250"/>
    </source>
</evidence>
<dbReference type="Pfam" id="PF04234">
    <property type="entry name" value="CopC"/>
    <property type="match status" value="1"/>
</dbReference>
<dbReference type="Proteomes" id="UP000579250">
    <property type="component" value="Unassembled WGS sequence"/>
</dbReference>
<organism evidence="12 13">
    <name type="scientific">Actinomadura latina</name>
    <dbReference type="NCBI Taxonomy" id="163603"/>
    <lineage>
        <taxon>Bacteria</taxon>
        <taxon>Bacillati</taxon>
        <taxon>Actinomycetota</taxon>
        <taxon>Actinomycetes</taxon>
        <taxon>Streptosporangiales</taxon>
        <taxon>Thermomonosporaceae</taxon>
        <taxon>Actinomadura</taxon>
    </lineage>
</organism>
<feature type="transmembrane region" description="Helical" evidence="9">
    <location>
        <begin position="277"/>
        <end position="296"/>
    </location>
</feature>
<dbReference type="InterPro" id="IPR007348">
    <property type="entry name" value="CopC_dom"/>
</dbReference>
<evidence type="ECO:0000256" key="1">
    <source>
        <dbReference type="ARBA" id="ARBA00004651"/>
    </source>
</evidence>